<dbReference type="SUPFAM" id="SSF56112">
    <property type="entry name" value="Protein kinase-like (PK-like)"/>
    <property type="match status" value="1"/>
</dbReference>
<reference evidence="3 4" key="1">
    <citation type="submission" date="2021-04" db="EMBL/GenBank/DDBJ databases">
        <authorList>
            <person name="Bliznina A."/>
        </authorList>
    </citation>
    <scope>NUCLEOTIDE SEQUENCE [LARGE SCALE GENOMIC DNA]</scope>
</reference>
<dbReference type="InterPro" id="IPR020635">
    <property type="entry name" value="Tyr_kinase_cat_dom"/>
</dbReference>
<keyword evidence="1" id="KW-0547">Nucleotide-binding</keyword>
<dbReference type="Proteomes" id="UP001158576">
    <property type="component" value="Chromosome 1"/>
</dbReference>
<evidence type="ECO:0000256" key="1">
    <source>
        <dbReference type="ARBA" id="ARBA00022840"/>
    </source>
</evidence>
<keyword evidence="4" id="KW-1185">Reference proteome</keyword>
<organism evidence="3 4">
    <name type="scientific">Oikopleura dioica</name>
    <name type="common">Tunicate</name>
    <dbReference type="NCBI Taxonomy" id="34765"/>
    <lineage>
        <taxon>Eukaryota</taxon>
        <taxon>Metazoa</taxon>
        <taxon>Chordata</taxon>
        <taxon>Tunicata</taxon>
        <taxon>Appendicularia</taxon>
        <taxon>Copelata</taxon>
        <taxon>Oikopleuridae</taxon>
        <taxon>Oikopleura</taxon>
    </lineage>
</organism>
<dbReference type="SMART" id="SM00219">
    <property type="entry name" value="TyrKc"/>
    <property type="match status" value="1"/>
</dbReference>
<dbReference type="PROSITE" id="PS50011">
    <property type="entry name" value="PROTEIN_KINASE_DOM"/>
    <property type="match status" value="1"/>
</dbReference>
<dbReference type="InterPro" id="IPR011009">
    <property type="entry name" value="Kinase-like_dom_sf"/>
</dbReference>
<dbReference type="PRINTS" id="PR00109">
    <property type="entry name" value="TYRKINASE"/>
</dbReference>
<dbReference type="EMBL" id="OU015566">
    <property type="protein sequence ID" value="CAG5103816.1"/>
    <property type="molecule type" value="Genomic_DNA"/>
</dbReference>
<sequence>MEVVYKCFGWTPTNKRTMREKDFFRQYSTRSIVDSSRITVQRETASGSFGKIYKGTVSPKNISVALKISYCEDSNKRRDSAIHENLLHIEAESMMDIDHSNIVKTYGVSFIQNNFAIVLEWMDGGSLKNLLLKNDLSQKRQIEVLCDAAKGMHHLTRQNIVHRDLAARNCLLDGNGTVKIADFGLSRVNSTRNGHFSRKKSFIRQIPIPMRWMPKESVDMHFFDELTDVWSFGVLIYEVLSKGMLPYKKQQFRSVTDYVAALRNPKISIGEMVDPEPILLKLMKQCRSLERKDRPRFRFIKETLILASQQLE</sequence>
<feature type="domain" description="Protein kinase" evidence="2">
    <location>
        <begin position="38"/>
        <end position="306"/>
    </location>
</feature>
<evidence type="ECO:0000313" key="3">
    <source>
        <dbReference type="EMBL" id="CAG5103816.1"/>
    </source>
</evidence>
<protein>
    <submittedName>
        <fullName evidence="3">Oidioi.mRNA.OKI2018_I69.chr1.g950.t1.cds</fullName>
    </submittedName>
</protein>
<dbReference type="InterPro" id="IPR001245">
    <property type="entry name" value="Ser-Thr/Tyr_kinase_cat_dom"/>
</dbReference>
<dbReference type="PANTHER" id="PTHR24416:SF617">
    <property type="entry name" value="RET ONCOGENE, ISOFORM A"/>
    <property type="match status" value="1"/>
</dbReference>
<name>A0ABN7SM07_OIKDI</name>
<gene>
    <name evidence="3" type="ORF">OKIOD_LOCUS9715</name>
</gene>
<dbReference type="PANTHER" id="PTHR24416">
    <property type="entry name" value="TYROSINE-PROTEIN KINASE RECEPTOR"/>
    <property type="match status" value="1"/>
</dbReference>
<dbReference type="InterPro" id="IPR008266">
    <property type="entry name" value="Tyr_kinase_AS"/>
</dbReference>
<proteinExistence type="predicted"/>
<dbReference type="InterPro" id="IPR000719">
    <property type="entry name" value="Prot_kinase_dom"/>
</dbReference>
<evidence type="ECO:0000313" key="4">
    <source>
        <dbReference type="Proteomes" id="UP001158576"/>
    </source>
</evidence>
<dbReference type="PROSITE" id="PS00109">
    <property type="entry name" value="PROTEIN_KINASE_TYR"/>
    <property type="match status" value="1"/>
</dbReference>
<keyword evidence="1" id="KW-0067">ATP-binding</keyword>
<evidence type="ECO:0000259" key="2">
    <source>
        <dbReference type="PROSITE" id="PS50011"/>
    </source>
</evidence>
<dbReference type="Gene3D" id="1.10.510.10">
    <property type="entry name" value="Transferase(Phosphotransferase) domain 1"/>
    <property type="match status" value="1"/>
</dbReference>
<dbReference type="InterPro" id="IPR050122">
    <property type="entry name" value="RTK"/>
</dbReference>
<accession>A0ABN7SM07</accession>
<dbReference type="Pfam" id="PF07714">
    <property type="entry name" value="PK_Tyr_Ser-Thr"/>
    <property type="match status" value="1"/>
</dbReference>